<dbReference type="Proteomes" id="UP000007013">
    <property type="component" value="Chromosome"/>
</dbReference>
<dbReference type="KEGG" id="ote:Oter_3543"/>
<dbReference type="CDD" id="cd03467">
    <property type="entry name" value="Rieske"/>
    <property type="match status" value="1"/>
</dbReference>
<dbReference type="InterPro" id="IPR017941">
    <property type="entry name" value="Rieske_2Fe-2S"/>
</dbReference>
<keyword evidence="2" id="KW-0479">Metal-binding</keyword>
<dbReference type="InterPro" id="IPR036922">
    <property type="entry name" value="Rieske_2Fe-2S_sf"/>
</dbReference>
<dbReference type="RefSeq" id="WP_012376349.1">
    <property type="nucleotide sequence ID" value="NC_010571.1"/>
</dbReference>
<dbReference type="OrthoDB" id="9767869at2"/>
<dbReference type="InterPro" id="IPR006311">
    <property type="entry name" value="TAT_signal"/>
</dbReference>
<dbReference type="GO" id="GO:0046872">
    <property type="term" value="F:metal ion binding"/>
    <property type="evidence" value="ECO:0007669"/>
    <property type="project" value="UniProtKB-KW"/>
</dbReference>
<keyword evidence="1" id="KW-0001">2Fe-2S</keyword>
<dbReference type="HOGENOM" id="CLU_055690_1_1_0"/>
<evidence type="ECO:0000256" key="7">
    <source>
        <dbReference type="SAM" id="Phobius"/>
    </source>
</evidence>
<accession>B1ZVF3</accession>
<organism evidence="9 10">
    <name type="scientific">Opitutus terrae (strain DSM 11246 / JCM 15787 / PB90-1)</name>
    <dbReference type="NCBI Taxonomy" id="452637"/>
    <lineage>
        <taxon>Bacteria</taxon>
        <taxon>Pseudomonadati</taxon>
        <taxon>Verrucomicrobiota</taxon>
        <taxon>Opitutia</taxon>
        <taxon>Opitutales</taxon>
        <taxon>Opitutaceae</taxon>
        <taxon>Opitutus</taxon>
    </lineage>
</organism>
<dbReference type="EMBL" id="CP001032">
    <property type="protein sequence ID" value="ACB76820.1"/>
    <property type="molecule type" value="Genomic_DNA"/>
</dbReference>
<evidence type="ECO:0000256" key="6">
    <source>
        <dbReference type="ARBA" id="ARBA00034078"/>
    </source>
</evidence>
<evidence type="ECO:0000256" key="1">
    <source>
        <dbReference type="ARBA" id="ARBA00022714"/>
    </source>
</evidence>
<comment type="cofactor">
    <cofactor evidence="6">
        <name>[2Fe-2S] cluster</name>
        <dbReference type="ChEBI" id="CHEBI:190135"/>
    </cofactor>
</comment>
<dbReference type="PANTHER" id="PTHR10134">
    <property type="entry name" value="CYTOCHROME B-C1 COMPLEX SUBUNIT RIESKE, MITOCHONDRIAL"/>
    <property type="match status" value="1"/>
</dbReference>
<dbReference type="eggNOG" id="COG0723">
    <property type="taxonomic scope" value="Bacteria"/>
</dbReference>
<evidence type="ECO:0000313" key="9">
    <source>
        <dbReference type="EMBL" id="ACB76820.1"/>
    </source>
</evidence>
<evidence type="ECO:0000313" key="10">
    <source>
        <dbReference type="Proteomes" id="UP000007013"/>
    </source>
</evidence>
<keyword evidence="5" id="KW-1015">Disulfide bond</keyword>
<protein>
    <submittedName>
        <fullName evidence="9">Rieske (2Fe-2S) domain protein</fullName>
    </submittedName>
</protein>
<dbReference type="AlphaFoldDB" id="B1ZVF3"/>
<dbReference type="SUPFAM" id="SSF50022">
    <property type="entry name" value="ISP domain"/>
    <property type="match status" value="1"/>
</dbReference>
<evidence type="ECO:0000256" key="4">
    <source>
        <dbReference type="ARBA" id="ARBA00023014"/>
    </source>
</evidence>
<proteinExistence type="predicted"/>
<sequence length="185" mass="19599">MNEATPTPEPHGHPAAPPTRETVALLSRRKFLGRMSIALGVACAGMLGVPVVGFVVAPVFRKIAGGWRSVGGINDFTVGETVSVVFEDPSPLPWAGVTARAAAWLRRDADEAFTAFSAHCTHLGCPVRWMPGAKLFLCPCHGGVYYADGSVAAGPPPLPLFRYDVRVHEGEVQIKATAIPITTTL</sequence>
<dbReference type="STRING" id="452637.Oter_3543"/>
<keyword evidence="7" id="KW-0472">Membrane</keyword>
<feature type="domain" description="Rieske" evidence="8">
    <location>
        <begin position="107"/>
        <end position="174"/>
    </location>
</feature>
<dbReference type="PRINTS" id="PR00162">
    <property type="entry name" value="RIESKE"/>
</dbReference>
<keyword evidence="4" id="KW-0411">Iron-sulfur</keyword>
<dbReference type="GO" id="GO:0016020">
    <property type="term" value="C:membrane"/>
    <property type="evidence" value="ECO:0007669"/>
    <property type="project" value="InterPro"/>
</dbReference>
<dbReference type="Gene3D" id="2.102.10.10">
    <property type="entry name" value="Rieske [2Fe-2S] iron-sulphur domain"/>
    <property type="match status" value="1"/>
</dbReference>
<evidence type="ECO:0000256" key="2">
    <source>
        <dbReference type="ARBA" id="ARBA00022723"/>
    </source>
</evidence>
<evidence type="ECO:0000256" key="5">
    <source>
        <dbReference type="ARBA" id="ARBA00023157"/>
    </source>
</evidence>
<dbReference type="GO" id="GO:0051537">
    <property type="term" value="F:2 iron, 2 sulfur cluster binding"/>
    <property type="evidence" value="ECO:0007669"/>
    <property type="project" value="UniProtKB-KW"/>
</dbReference>
<keyword evidence="7" id="KW-1133">Transmembrane helix</keyword>
<reference evidence="9 10" key="1">
    <citation type="journal article" date="2011" name="J. Bacteriol.">
        <title>Genome sequence of the verrucomicrobium Opitutus terrae PB90-1, an abundant inhabitant of rice paddy soil ecosystems.</title>
        <authorList>
            <person name="van Passel M.W."/>
            <person name="Kant R."/>
            <person name="Palva A."/>
            <person name="Copeland A."/>
            <person name="Lucas S."/>
            <person name="Lapidus A."/>
            <person name="Glavina del Rio T."/>
            <person name="Pitluck S."/>
            <person name="Goltsman E."/>
            <person name="Clum A."/>
            <person name="Sun H."/>
            <person name="Schmutz J."/>
            <person name="Larimer F.W."/>
            <person name="Land M.L."/>
            <person name="Hauser L."/>
            <person name="Kyrpides N."/>
            <person name="Mikhailova N."/>
            <person name="Richardson P.P."/>
            <person name="Janssen P.H."/>
            <person name="de Vos W.M."/>
            <person name="Smidt H."/>
        </authorList>
    </citation>
    <scope>NUCLEOTIDE SEQUENCE [LARGE SCALE GENOMIC DNA]</scope>
    <source>
        <strain evidence="10">DSM 11246 / JCM 15787 / PB90-1</strain>
    </source>
</reference>
<keyword evidence="10" id="KW-1185">Reference proteome</keyword>
<evidence type="ECO:0000259" key="8">
    <source>
        <dbReference type="PROSITE" id="PS51296"/>
    </source>
</evidence>
<evidence type="ECO:0000256" key="3">
    <source>
        <dbReference type="ARBA" id="ARBA00023004"/>
    </source>
</evidence>
<keyword evidence="3" id="KW-0408">Iron</keyword>
<dbReference type="PROSITE" id="PS51318">
    <property type="entry name" value="TAT"/>
    <property type="match status" value="1"/>
</dbReference>
<dbReference type="PROSITE" id="PS51296">
    <property type="entry name" value="RIESKE"/>
    <property type="match status" value="1"/>
</dbReference>
<dbReference type="InterPro" id="IPR014349">
    <property type="entry name" value="Rieske_Fe-S_prot"/>
</dbReference>
<dbReference type="InterPro" id="IPR005805">
    <property type="entry name" value="Rieske_Fe-S_prot_C"/>
</dbReference>
<dbReference type="Pfam" id="PF00355">
    <property type="entry name" value="Rieske"/>
    <property type="match status" value="1"/>
</dbReference>
<keyword evidence="7" id="KW-0812">Transmembrane</keyword>
<feature type="transmembrane region" description="Helical" evidence="7">
    <location>
        <begin position="37"/>
        <end position="60"/>
    </location>
</feature>
<gene>
    <name evidence="9" type="ordered locus">Oter_3543</name>
</gene>
<name>B1ZVF3_OPITP</name>